<dbReference type="Gene3D" id="2.60.40.10">
    <property type="entry name" value="Immunoglobulins"/>
    <property type="match status" value="3"/>
</dbReference>
<feature type="domain" description="Fibronectin type-III" evidence="3">
    <location>
        <begin position="569"/>
        <end position="654"/>
    </location>
</feature>
<evidence type="ECO:0000256" key="2">
    <source>
        <dbReference type="SAM" id="MobiDB-lite"/>
    </source>
</evidence>
<keyword evidence="5" id="KW-1185">Reference proteome</keyword>
<dbReference type="GO" id="GO:0016020">
    <property type="term" value="C:membrane"/>
    <property type="evidence" value="ECO:0007669"/>
    <property type="project" value="UniProtKB-SubCell"/>
</dbReference>
<feature type="compositionally biased region" description="Polar residues" evidence="2">
    <location>
        <begin position="780"/>
        <end position="796"/>
    </location>
</feature>
<dbReference type="InterPro" id="IPR016024">
    <property type="entry name" value="ARM-type_fold"/>
</dbReference>
<sequence>MSLKSLEMVESQVIDLRKTLTDEKRNTTKLGGMLKTGQDALKAEQERVKYLEDQLKAKSEELITLAKETHPDWDVIDTVVEGLNSGETEKKIDELHEKLEMTQRELQDEIKANQHLSGRLKMSLNWSDNDYFVRLLKADKRGYAALECLVDDLHVDKDRTIGKLLRHSGSEDFLWALVKLLGDPNSRVAGNAAYILGTLAENELGYLRVISLINSKCAESRRILSDLTNMLTFDDSESVMNAAGTIGTLAESPEGREWMLRQDCLDDTIDRITNLLSHNNLWTASNAALVLARITISEDGCERLLCHSNSSSILTNLILSLGVDEAGRGMNAAFAVGRLCDTDKGRHKLLSLPESEKMISSLSKMLCCNDSGASKNACFAISCLATNPMGHSRLLENQRSETVLKTLAELLCAEDSETAWFSAMTLHTLASQPKGCLRLRKTSDVTNSLKSIAQSEMSEHKEDLKEEVNKTLAILKRLDKAEPPDIEQESFEKVLVKWKESKTNSGLKVKYQLFLDDISVYNGEKIEHVLNKLQPHTTYTVRLRAFTEGDEAPLSDPVNFTTAETVPTIPLNFRLLVRTTTQLKLAWDPPEFSNGILKGYYVYLGEKLSEHTYETSCIVSSLQPSTSYDFKICAATSKGKGPFDQITATTAEMGAHAPSKPEVVVLGRNELTVSWNPPEVPLGRISRYDLVMNNKTIFSGTDLHFHVTRLSPDTEYTFHVTAVTSEGKCESKTTKKRTAKDEYEGERQPLYQTPVKKDGTEVDIKVDSPPKSVKRRRKSTATVCSQENVPAVQTTPRVSSASAKKKVRAKTPDVTLKRSQTMIEKPVSLVRKESVETTVTSKSSEVEQQEVSV</sequence>
<dbReference type="SUPFAM" id="SSF49265">
    <property type="entry name" value="Fibronectin type III"/>
    <property type="match status" value="1"/>
</dbReference>
<dbReference type="InterPro" id="IPR013783">
    <property type="entry name" value="Ig-like_fold"/>
</dbReference>
<name>A0A7I8VWJ6_9ANNE</name>
<feature type="region of interest" description="Disordered" evidence="2">
    <location>
        <begin position="833"/>
        <end position="853"/>
    </location>
</feature>
<evidence type="ECO:0000256" key="1">
    <source>
        <dbReference type="SAM" id="Coils"/>
    </source>
</evidence>
<feature type="coiled-coil region" evidence="1">
    <location>
        <begin position="450"/>
        <end position="481"/>
    </location>
</feature>
<gene>
    <name evidence="4" type="ORF">DGYR_LOCUS8673</name>
</gene>
<dbReference type="PANTHER" id="PTHR46957:SF3">
    <property type="entry name" value="CYTOKINE RECEPTOR"/>
    <property type="match status" value="1"/>
</dbReference>
<dbReference type="SMART" id="SM00060">
    <property type="entry name" value="FN3"/>
    <property type="match status" value="3"/>
</dbReference>
<dbReference type="PROSITE" id="PS50853">
    <property type="entry name" value="FN3"/>
    <property type="match status" value="3"/>
</dbReference>
<dbReference type="InterPro" id="IPR036116">
    <property type="entry name" value="FN3_sf"/>
</dbReference>
<comment type="caution">
    <text evidence="4">The sequence shown here is derived from an EMBL/GenBank/DDBJ whole genome shotgun (WGS) entry which is preliminary data.</text>
</comment>
<proteinExistence type="predicted"/>
<evidence type="ECO:0000259" key="3">
    <source>
        <dbReference type="PROSITE" id="PS50853"/>
    </source>
</evidence>
<dbReference type="OrthoDB" id="10253954at2759"/>
<dbReference type="InterPro" id="IPR050713">
    <property type="entry name" value="RTP_Phos/Ushers"/>
</dbReference>
<feature type="coiled-coil region" evidence="1">
    <location>
        <begin position="6"/>
        <end position="112"/>
    </location>
</feature>
<feature type="region of interest" description="Disordered" evidence="2">
    <location>
        <begin position="767"/>
        <end position="820"/>
    </location>
</feature>
<feature type="domain" description="Fibronectin type-III" evidence="3">
    <location>
        <begin position="657"/>
        <end position="742"/>
    </location>
</feature>
<dbReference type="EMBL" id="CAJFCJ010000012">
    <property type="protein sequence ID" value="CAD5120594.1"/>
    <property type="molecule type" value="Genomic_DNA"/>
</dbReference>
<dbReference type="CDD" id="cd00063">
    <property type="entry name" value="FN3"/>
    <property type="match status" value="3"/>
</dbReference>
<organism evidence="4 5">
    <name type="scientific">Dimorphilus gyrociliatus</name>
    <dbReference type="NCBI Taxonomy" id="2664684"/>
    <lineage>
        <taxon>Eukaryota</taxon>
        <taxon>Metazoa</taxon>
        <taxon>Spiralia</taxon>
        <taxon>Lophotrochozoa</taxon>
        <taxon>Annelida</taxon>
        <taxon>Polychaeta</taxon>
        <taxon>Polychaeta incertae sedis</taxon>
        <taxon>Dinophilidae</taxon>
        <taxon>Dimorphilus</taxon>
    </lineage>
</organism>
<evidence type="ECO:0000313" key="4">
    <source>
        <dbReference type="EMBL" id="CAD5120594.1"/>
    </source>
</evidence>
<reference evidence="4 5" key="1">
    <citation type="submission" date="2020-08" db="EMBL/GenBank/DDBJ databases">
        <authorList>
            <person name="Hejnol A."/>
        </authorList>
    </citation>
    <scope>NUCLEOTIDE SEQUENCE [LARGE SCALE GENOMIC DNA]</scope>
</reference>
<dbReference type="AlphaFoldDB" id="A0A7I8VWJ6"/>
<keyword evidence="1" id="KW-0175">Coiled coil</keyword>
<dbReference type="PANTHER" id="PTHR46957">
    <property type="entry name" value="CYTOKINE RECEPTOR"/>
    <property type="match status" value="1"/>
</dbReference>
<protein>
    <submittedName>
        <fullName evidence="4">DgyrCDS9156</fullName>
    </submittedName>
</protein>
<accession>A0A7I8VWJ6</accession>
<feature type="domain" description="Fibronectin type-III" evidence="3">
    <location>
        <begin position="480"/>
        <end position="565"/>
    </location>
</feature>
<dbReference type="InterPro" id="IPR003961">
    <property type="entry name" value="FN3_dom"/>
</dbReference>
<dbReference type="Proteomes" id="UP000549394">
    <property type="component" value="Unassembled WGS sequence"/>
</dbReference>
<dbReference type="Gene3D" id="1.25.10.10">
    <property type="entry name" value="Leucine-rich Repeat Variant"/>
    <property type="match status" value="2"/>
</dbReference>
<evidence type="ECO:0000313" key="5">
    <source>
        <dbReference type="Proteomes" id="UP000549394"/>
    </source>
</evidence>
<dbReference type="InterPro" id="IPR011989">
    <property type="entry name" value="ARM-like"/>
</dbReference>
<dbReference type="Pfam" id="PF00041">
    <property type="entry name" value="fn3"/>
    <property type="match status" value="2"/>
</dbReference>
<dbReference type="SUPFAM" id="SSF48371">
    <property type="entry name" value="ARM repeat"/>
    <property type="match status" value="1"/>
</dbReference>